<dbReference type="VEuPathDB" id="FungiDB:RhiirFUN_023989"/>
<reference evidence="2 3" key="1">
    <citation type="submission" date="2015-10" db="EMBL/GenBank/DDBJ databases">
        <title>Genome analyses suggest a sexual origin of heterokaryosis in a supposedly ancient asexual fungus.</title>
        <authorList>
            <person name="Ropars J."/>
            <person name="Sedzielewska K."/>
            <person name="Noel J."/>
            <person name="Charron P."/>
            <person name="Farinelli L."/>
            <person name="Marton T."/>
            <person name="Kruger M."/>
            <person name="Pelin A."/>
            <person name="Brachmann A."/>
            <person name="Corradi N."/>
        </authorList>
    </citation>
    <scope>NUCLEOTIDE SEQUENCE [LARGE SCALE GENOMIC DNA]</scope>
    <source>
        <strain evidence="2 3">A4</strain>
    </source>
</reference>
<feature type="region of interest" description="Disordered" evidence="1">
    <location>
        <begin position="1"/>
        <end position="27"/>
    </location>
</feature>
<name>A0A2I1HEH0_9GLOM</name>
<feature type="compositionally biased region" description="Basic and acidic residues" evidence="1">
    <location>
        <begin position="1"/>
        <end position="26"/>
    </location>
</feature>
<keyword evidence="3" id="KW-1185">Reference proteome</keyword>
<evidence type="ECO:0000256" key="1">
    <source>
        <dbReference type="SAM" id="MobiDB-lite"/>
    </source>
</evidence>
<protein>
    <submittedName>
        <fullName evidence="2">Uncharacterized protein</fullName>
    </submittedName>
</protein>
<comment type="caution">
    <text evidence="2">The sequence shown here is derived from an EMBL/GenBank/DDBJ whole genome shotgun (WGS) entry which is preliminary data.</text>
</comment>
<dbReference type="AlphaFoldDB" id="A0A2I1HEH0"/>
<gene>
    <name evidence="2" type="ORF">RhiirA4_478209</name>
</gene>
<dbReference type="Proteomes" id="UP000234323">
    <property type="component" value="Unassembled WGS sequence"/>
</dbReference>
<accession>A0A2I1HEH0</accession>
<organism evidence="2 3">
    <name type="scientific">Rhizophagus irregularis</name>
    <dbReference type="NCBI Taxonomy" id="588596"/>
    <lineage>
        <taxon>Eukaryota</taxon>
        <taxon>Fungi</taxon>
        <taxon>Fungi incertae sedis</taxon>
        <taxon>Mucoromycota</taxon>
        <taxon>Glomeromycotina</taxon>
        <taxon>Glomeromycetes</taxon>
        <taxon>Glomerales</taxon>
        <taxon>Glomeraceae</taxon>
        <taxon>Rhizophagus</taxon>
    </lineage>
</organism>
<dbReference type="EMBL" id="LLXI01002486">
    <property type="protein sequence ID" value="PKY57264.1"/>
    <property type="molecule type" value="Genomic_DNA"/>
</dbReference>
<evidence type="ECO:0000313" key="3">
    <source>
        <dbReference type="Proteomes" id="UP000234323"/>
    </source>
</evidence>
<sequence>MKEMEMEMERIKKKERKKENEGKENGKGSFLLTCEFSSSSNFCHIPFIKITDDGLGIRQVFRVSGVWILIDGLDLRVLECTASSSGRVFASLDITFHQLLRNFFDVDSRILDSDNQFIGHVDFDDQMTRSLEA</sequence>
<proteinExistence type="predicted"/>
<evidence type="ECO:0000313" key="2">
    <source>
        <dbReference type="EMBL" id="PKY57264.1"/>
    </source>
</evidence>